<evidence type="ECO:0000256" key="6">
    <source>
        <dbReference type="ARBA" id="ARBA00022694"/>
    </source>
</evidence>
<keyword evidence="4" id="KW-0963">Cytoplasm</keyword>
<dbReference type="GO" id="GO:0005524">
    <property type="term" value="F:ATP binding"/>
    <property type="evidence" value="ECO:0007669"/>
    <property type="project" value="UniProtKB-KW"/>
</dbReference>
<gene>
    <name evidence="13" type="ORF">UFOPK1541_00659</name>
    <name evidence="14" type="ORF">UFOPK3119_00340</name>
    <name evidence="15" type="ORF">UFOPK3861_00904</name>
    <name evidence="16" type="ORF">UFOPK4348_00281</name>
</gene>
<keyword evidence="6" id="KW-0819">tRNA processing</keyword>
<dbReference type="PANTHER" id="PTHR17490:SF16">
    <property type="entry name" value="THREONYLCARBAMOYL-AMP SYNTHASE"/>
    <property type="match status" value="1"/>
</dbReference>
<dbReference type="InterPro" id="IPR017945">
    <property type="entry name" value="DHBP_synth_RibB-like_a/b_dom"/>
</dbReference>
<keyword evidence="7" id="KW-0548">Nucleotidyltransferase</keyword>
<feature type="domain" description="YrdC-like" evidence="12">
    <location>
        <begin position="12"/>
        <end position="198"/>
    </location>
</feature>
<dbReference type="GO" id="GO:0003725">
    <property type="term" value="F:double-stranded RNA binding"/>
    <property type="evidence" value="ECO:0007669"/>
    <property type="project" value="InterPro"/>
</dbReference>
<proteinExistence type="inferred from homology"/>
<evidence type="ECO:0000256" key="11">
    <source>
        <dbReference type="ARBA" id="ARBA00048366"/>
    </source>
</evidence>
<dbReference type="PROSITE" id="PS51163">
    <property type="entry name" value="YRDC"/>
    <property type="match status" value="1"/>
</dbReference>
<comment type="catalytic activity">
    <reaction evidence="11">
        <text>L-threonine + hydrogencarbonate + ATP = L-threonylcarbamoyladenylate + diphosphate + H2O</text>
        <dbReference type="Rhea" id="RHEA:36407"/>
        <dbReference type="ChEBI" id="CHEBI:15377"/>
        <dbReference type="ChEBI" id="CHEBI:17544"/>
        <dbReference type="ChEBI" id="CHEBI:30616"/>
        <dbReference type="ChEBI" id="CHEBI:33019"/>
        <dbReference type="ChEBI" id="CHEBI:57926"/>
        <dbReference type="ChEBI" id="CHEBI:73682"/>
        <dbReference type="EC" id="2.7.7.87"/>
    </reaction>
</comment>
<sequence>MALIDLNSGNQSDHIAKAAAALKDGYVIVAPLENSYALVADAFFPDAVRALHVLRGDALGVAAQVLISSPAAIDGIAREVSDGVRSLMKNFWPGLLSLNLKPQRGLNWDLGDSQQLDSFSVRVPAAEFISELAKVHGPLAVASAALAGKSAISDPSKLNFSDIEVAAIFSAGPLEQGPASTVVACDGDTPRIVRIGAISAEQITAIAPDISAQ</sequence>
<dbReference type="GO" id="GO:0061710">
    <property type="term" value="F:L-threonylcarbamoyladenylate synthase"/>
    <property type="evidence" value="ECO:0007669"/>
    <property type="project" value="UniProtKB-EC"/>
</dbReference>
<dbReference type="GO" id="GO:0008033">
    <property type="term" value="P:tRNA processing"/>
    <property type="evidence" value="ECO:0007669"/>
    <property type="project" value="UniProtKB-KW"/>
</dbReference>
<evidence type="ECO:0000259" key="12">
    <source>
        <dbReference type="PROSITE" id="PS51163"/>
    </source>
</evidence>
<name>A0A6J6D495_9ZZZZ</name>
<evidence type="ECO:0000256" key="2">
    <source>
        <dbReference type="ARBA" id="ARBA00007663"/>
    </source>
</evidence>
<evidence type="ECO:0000256" key="1">
    <source>
        <dbReference type="ARBA" id="ARBA00004496"/>
    </source>
</evidence>
<dbReference type="InterPro" id="IPR006070">
    <property type="entry name" value="Sua5-like_dom"/>
</dbReference>
<reference evidence="13" key="1">
    <citation type="submission" date="2020-05" db="EMBL/GenBank/DDBJ databases">
        <authorList>
            <person name="Chiriac C."/>
            <person name="Salcher M."/>
            <person name="Ghai R."/>
            <person name="Kavagutti S V."/>
        </authorList>
    </citation>
    <scope>NUCLEOTIDE SEQUENCE</scope>
</reference>
<keyword evidence="9" id="KW-0067">ATP-binding</keyword>
<keyword evidence="8" id="KW-0547">Nucleotide-binding</keyword>
<comment type="similarity">
    <text evidence="2">Belongs to the SUA5 family.</text>
</comment>
<dbReference type="EC" id="2.7.7.87" evidence="3"/>
<keyword evidence="5" id="KW-0808">Transferase</keyword>
<evidence type="ECO:0000256" key="5">
    <source>
        <dbReference type="ARBA" id="ARBA00022679"/>
    </source>
</evidence>
<evidence type="ECO:0000256" key="4">
    <source>
        <dbReference type="ARBA" id="ARBA00022490"/>
    </source>
</evidence>
<comment type="subcellular location">
    <subcellularLocation>
        <location evidence="1">Cytoplasm</location>
    </subcellularLocation>
</comment>
<evidence type="ECO:0000313" key="15">
    <source>
        <dbReference type="EMBL" id="CAB4962731.1"/>
    </source>
</evidence>
<dbReference type="SUPFAM" id="SSF55821">
    <property type="entry name" value="YrdC/RibB"/>
    <property type="match status" value="1"/>
</dbReference>
<dbReference type="EMBL" id="CAEZTA010000087">
    <property type="protein sequence ID" value="CAB4557539.1"/>
    <property type="molecule type" value="Genomic_DNA"/>
</dbReference>
<dbReference type="GO" id="GO:0006450">
    <property type="term" value="P:regulation of translational fidelity"/>
    <property type="evidence" value="ECO:0007669"/>
    <property type="project" value="TreeGrafter"/>
</dbReference>
<evidence type="ECO:0000256" key="10">
    <source>
        <dbReference type="ARBA" id="ARBA00029774"/>
    </source>
</evidence>
<evidence type="ECO:0000256" key="7">
    <source>
        <dbReference type="ARBA" id="ARBA00022695"/>
    </source>
</evidence>
<evidence type="ECO:0000256" key="8">
    <source>
        <dbReference type="ARBA" id="ARBA00022741"/>
    </source>
</evidence>
<protein>
    <recommendedName>
        <fullName evidence="10">L-threonylcarbamoyladenylate synthase</fullName>
        <ecNumber evidence="3">2.7.7.87</ecNumber>
    </recommendedName>
    <alternativeName>
        <fullName evidence="10">L-threonylcarbamoyladenylate synthase</fullName>
    </alternativeName>
</protein>
<evidence type="ECO:0000313" key="13">
    <source>
        <dbReference type="EMBL" id="CAB4557539.1"/>
    </source>
</evidence>
<evidence type="ECO:0000313" key="16">
    <source>
        <dbReference type="EMBL" id="CAB5060751.1"/>
    </source>
</evidence>
<evidence type="ECO:0000256" key="9">
    <source>
        <dbReference type="ARBA" id="ARBA00022840"/>
    </source>
</evidence>
<dbReference type="AlphaFoldDB" id="A0A6J6D495"/>
<dbReference type="InterPro" id="IPR050156">
    <property type="entry name" value="TC-AMP_synthase_SUA5"/>
</dbReference>
<dbReference type="PANTHER" id="PTHR17490">
    <property type="entry name" value="SUA5"/>
    <property type="match status" value="1"/>
</dbReference>
<accession>A0A6J6D495</accession>
<dbReference type="EMBL" id="CAFBNQ010000113">
    <property type="protein sequence ID" value="CAB4962731.1"/>
    <property type="molecule type" value="Genomic_DNA"/>
</dbReference>
<organism evidence="13">
    <name type="scientific">freshwater metagenome</name>
    <dbReference type="NCBI Taxonomy" id="449393"/>
    <lineage>
        <taxon>unclassified sequences</taxon>
        <taxon>metagenomes</taxon>
        <taxon>ecological metagenomes</taxon>
    </lineage>
</organism>
<evidence type="ECO:0000313" key="14">
    <source>
        <dbReference type="EMBL" id="CAB4808198.1"/>
    </source>
</evidence>
<dbReference type="Gene3D" id="3.90.870.10">
    <property type="entry name" value="DHBP synthase"/>
    <property type="match status" value="1"/>
</dbReference>
<evidence type="ECO:0000256" key="3">
    <source>
        <dbReference type="ARBA" id="ARBA00012584"/>
    </source>
</evidence>
<dbReference type="GO" id="GO:0000049">
    <property type="term" value="F:tRNA binding"/>
    <property type="evidence" value="ECO:0007669"/>
    <property type="project" value="TreeGrafter"/>
</dbReference>
<dbReference type="Pfam" id="PF01300">
    <property type="entry name" value="Sua5_yciO_yrdC"/>
    <property type="match status" value="1"/>
</dbReference>
<dbReference type="EMBL" id="CAFAAX010000025">
    <property type="protein sequence ID" value="CAB4808198.1"/>
    <property type="molecule type" value="Genomic_DNA"/>
</dbReference>
<dbReference type="GO" id="GO:0005737">
    <property type="term" value="C:cytoplasm"/>
    <property type="evidence" value="ECO:0007669"/>
    <property type="project" value="UniProtKB-SubCell"/>
</dbReference>
<dbReference type="EMBL" id="CAFBQR010000031">
    <property type="protein sequence ID" value="CAB5060751.1"/>
    <property type="molecule type" value="Genomic_DNA"/>
</dbReference>